<keyword evidence="3" id="KW-0378">Hydrolase</keyword>
<dbReference type="Pfam" id="PF03659">
    <property type="entry name" value="Glyco_hydro_71"/>
    <property type="match status" value="1"/>
</dbReference>
<dbReference type="Gene3D" id="3.20.20.80">
    <property type="entry name" value="Glycosidases"/>
    <property type="match status" value="1"/>
</dbReference>
<organism evidence="3 4">
    <name type="scientific">Mycena rosella</name>
    <name type="common">Pink bonnet</name>
    <name type="synonym">Agaricus rosellus</name>
    <dbReference type="NCBI Taxonomy" id="1033263"/>
    <lineage>
        <taxon>Eukaryota</taxon>
        <taxon>Fungi</taxon>
        <taxon>Dikarya</taxon>
        <taxon>Basidiomycota</taxon>
        <taxon>Agaricomycotina</taxon>
        <taxon>Agaricomycetes</taxon>
        <taxon>Agaricomycetidae</taxon>
        <taxon>Agaricales</taxon>
        <taxon>Marasmiineae</taxon>
        <taxon>Mycenaceae</taxon>
        <taxon>Mycena</taxon>
    </lineage>
</organism>
<reference evidence="3" key="1">
    <citation type="submission" date="2023-03" db="EMBL/GenBank/DDBJ databases">
        <title>Massive genome expansion in bonnet fungi (Mycena s.s.) driven by repeated elements and novel gene families across ecological guilds.</title>
        <authorList>
            <consortium name="Lawrence Berkeley National Laboratory"/>
            <person name="Harder C.B."/>
            <person name="Miyauchi S."/>
            <person name="Viragh M."/>
            <person name="Kuo A."/>
            <person name="Thoen E."/>
            <person name="Andreopoulos B."/>
            <person name="Lu D."/>
            <person name="Skrede I."/>
            <person name="Drula E."/>
            <person name="Henrissat B."/>
            <person name="Morin E."/>
            <person name="Kohler A."/>
            <person name="Barry K."/>
            <person name="LaButti K."/>
            <person name="Morin E."/>
            <person name="Salamov A."/>
            <person name="Lipzen A."/>
            <person name="Mereny Z."/>
            <person name="Hegedus B."/>
            <person name="Baldrian P."/>
            <person name="Stursova M."/>
            <person name="Weitz H."/>
            <person name="Taylor A."/>
            <person name="Grigoriev I.V."/>
            <person name="Nagy L.G."/>
            <person name="Martin F."/>
            <person name="Kauserud H."/>
        </authorList>
    </citation>
    <scope>NUCLEOTIDE SEQUENCE</scope>
    <source>
        <strain evidence="3">CBHHK067</strain>
    </source>
</reference>
<accession>A0AAD7DNJ4</accession>
<sequence>MRGLLFHSFAFLFCVSPVVSVPLGGLGSLFGSDSNSGESGDSESQSVPESSPARVPLPSSNLVVAHFIVGNSYSDVFLLQKYISNFRDDPRYQRIGDEPLVSAFSGQDCKFGQSNSNAGWLYAIKRSEPVYFVPAFFVDPAALLDYTVMDGGFNWNAAWPMGDYDINFDPDNSWIEKLGGRTYMAGVSPWFFTHYSNNKNFIHLSDNWMFVKRWELLIANRDRVDIAQSITWNDFGESHYLSPLLKDDSQPDSEKWVDGFDHQGWLDLFAYYIAAFKTGAYPAIERDRIFLWARLYPANASPSPPDAVGPPANGRWTHDFLWAVVLLAGPADVVLQCGSTRQTWGLESGLAKV</sequence>
<feature type="region of interest" description="Disordered" evidence="1">
    <location>
        <begin position="34"/>
        <end position="55"/>
    </location>
</feature>
<feature type="chain" id="PRO_5042270035" evidence="2">
    <location>
        <begin position="21"/>
        <end position="353"/>
    </location>
</feature>
<evidence type="ECO:0000256" key="1">
    <source>
        <dbReference type="SAM" id="MobiDB-lite"/>
    </source>
</evidence>
<dbReference type="EMBL" id="JARKIE010000040">
    <property type="protein sequence ID" value="KAJ7694803.1"/>
    <property type="molecule type" value="Genomic_DNA"/>
</dbReference>
<evidence type="ECO:0000313" key="4">
    <source>
        <dbReference type="Proteomes" id="UP001221757"/>
    </source>
</evidence>
<comment type="caution">
    <text evidence="3">The sequence shown here is derived from an EMBL/GenBank/DDBJ whole genome shotgun (WGS) entry which is preliminary data.</text>
</comment>
<dbReference type="CDD" id="cd11577">
    <property type="entry name" value="GH71"/>
    <property type="match status" value="1"/>
</dbReference>
<evidence type="ECO:0000256" key="2">
    <source>
        <dbReference type="SAM" id="SignalP"/>
    </source>
</evidence>
<keyword evidence="4" id="KW-1185">Reference proteome</keyword>
<feature type="signal peptide" evidence="2">
    <location>
        <begin position="1"/>
        <end position="20"/>
    </location>
</feature>
<dbReference type="AlphaFoldDB" id="A0AAD7DNJ4"/>
<dbReference type="InterPro" id="IPR005197">
    <property type="entry name" value="Glyco_hydro_71"/>
</dbReference>
<keyword evidence="2" id="KW-0732">Signal</keyword>
<protein>
    <submittedName>
        <fullName evidence="3">Glycosyl hydrolase family 71-domain-containing protein</fullName>
    </submittedName>
</protein>
<dbReference type="Proteomes" id="UP001221757">
    <property type="component" value="Unassembled WGS sequence"/>
</dbReference>
<gene>
    <name evidence="3" type="ORF">B0H17DRAFT_1178496</name>
</gene>
<name>A0AAD7DNJ4_MYCRO</name>
<dbReference type="GO" id="GO:0051118">
    <property type="term" value="F:glucan endo-1,3-alpha-glucosidase activity"/>
    <property type="evidence" value="ECO:0007669"/>
    <property type="project" value="InterPro"/>
</dbReference>
<evidence type="ECO:0000313" key="3">
    <source>
        <dbReference type="EMBL" id="KAJ7694803.1"/>
    </source>
</evidence>
<proteinExistence type="predicted"/>
<feature type="compositionally biased region" description="Low complexity" evidence="1">
    <location>
        <begin position="34"/>
        <end position="46"/>
    </location>
</feature>